<dbReference type="PANTHER" id="PTHR43785">
    <property type="entry name" value="GAMMA-GLUTAMYLPUTRESCINE SYNTHETASE"/>
    <property type="match status" value="1"/>
</dbReference>
<feature type="domain" description="GS catalytic" evidence="8">
    <location>
        <begin position="99"/>
        <end position="434"/>
    </location>
</feature>
<name>A0ABV3Y8A5_9ACTN</name>
<evidence type="ECO:0000313" key="9">
    <source>
        <dbReference type="EMBL" id="MEX6430679.1"/>
    </source>
</evidence>
<keyword evidence="10" id="KW-1185">Reference proteome</keyword>
<accession>A0ABV3Y8A5</accession>
<dbReference type="SUPFAM" id="SSF54368">
    <property type="entry name" value="Glutamine synthetase, N-terminal domain"/>
    <property type="match status" value="1"/>
</dbReference>
<evidence type="ECO:0000259" key="7">
    <source>
        <dbReference type="PROSITE" id="PS51986"/>
    </source>
</evidence>
<gene>
    <name evidence="9" type="ORF">AB6A68_12665</name>
</gene>
<keyword evidence="3" id="KW-0547">Nucleotide-binding</keyword>
<dbReference type="EC" id="6.3.1.-" evidence="9"/>
<dbReference type="Proteomes" id="UP001560267">
    <property type="component" value="Unassembled WGS sequence"/>
</dbReference>
<dbReference type="Pfam" id="PF00120">
    <property type="entry name" value="Gln-synt_C"/>
    <property type="match status" value="1"/>
</dbReference>
<dbReference type="PROSITE" id="PS51987">
    <property type="entry name" value="GS_CATALYTIC"/>
    <property type="match status" value="1"/>
</dbReference>
<dbReference type="InterPro" id="IPR008147">
    <property type="entry name" value="Gln_synt_N"/>
</dbReference>
<dbReference type="InterPro" id="IPR008146">
    <property type="entry name" value="Gln_synth_cat_dom"/>
</dbReference>
<keyword evidence="4" id="KW-0067">ATP-binding</keyword>
<reference evidence="9 10" key="1">
    <citation type="submission" date="2024-07" db="EMBL/GenBank/DDBJ databases">
        <title>Draft Genome Sequence of Ferrimicrobium acidiphilum Strain YE2023, Isolated from a Pulp of Bioleach Reactor.</title>
        <authorList>
            <person name="Elkina Y.A."/>
            <person name="Bulaeva A.G."/>
            <person name="Beletsky A.V."/>
            <person name="Mardanov A.V."/>
        </authorList>
    </citation>
    <scope>NUCLEOTIDE SEQUENCE [LARGE SCALE GENOMIC DNA]</scope>
    <source>
        <strain evidence="9 10">YE2023</strain>
    </source>
</reference>
<dbReference type="GO" id="GO:0016874">
    <property type="term" value="F:ligase activity"/>
    <property type="evidence" value="ECO:0007669"/>
    <property type="project" value="UniProtKB-KW"/>
</dbReference>
<evidence type="ECO:0000256" key="3">
    <source>
        <dbReference type="ARBA" id="ARBA00022741"/>
    </source>
</evidence>
<dbReference type="InterPro" id="IPR036651">
    <property type="entry name" value="Gln_synt_N_sf"/>
</dbReference>
<evidence type="ECO:0000256" key="4">
    <source>
        <dbReference type="ARBA" id="ARBA00022840"/>
    </source>
</evidence>
<evidence type="ECO:0000256" key="2">
    <source>
        <dbReference type="ARBA" id="ARBA00022598"/>
    </source>
</evidence>
<evidence type="ECO:0000259" key="8">
    <source>
        <dbReference type="PROSITE" id="PS51987"/>
    </source>
</evidence>
<protein>
    <submittedName>
        <fullName evidence="9">Glutamine synthetase family protein</fullName>
        <ecNumber evidence="9">6.3.1.-</ecNumber>
    </submittedName>
</protein>
<keyword evidence="2 9" id="KW-0436">Ligase</keyword>
<dbReference type="Gene3D" id="3.30.590.10">
    <property type="entry name" value="Glutamine synthetase/guanido kinase, catalytic domain"/>
    <property type="match status" value="1"/>
</dbReference>
<proteinExistence type="inferred from homology"/>
<dbReference type="InterPro" id="IPR014746">
    <property type="entry name" value="Gln_synth/guanido_kin_cat_dom"/>
</dbReference>
<comment type="caution">
    <text evidence="9">The sequence shown here is derived from an EMBL/GenBank/DDBJ whole genome shotgun (WGS) entry which is preliminary data.</text>
</comment>
<feature type="domain" description="GS beta-grasp" evidence="7">
    <location>
        <begin position="1"/>
        <end position="92"/>
    </location>
</feature>
<dbReference type="PANTHER" id="PTHR43785:SF12">
    <property type="entry name" value="TYPE-1 GLUTAMINE SYNTHETASE 2"/>
    <property type="match status" value="1"/>
</dbReference>
<evidence type="ECO:0000256" key="1">
    <source>
        <dbReference type="ARBA" id="ARBA00009897"/>
    </source>
</evidence>
<comment type="similarity">
    <text evidence="1 5 6">Belongs to the glutamine synthetase family.</text>
</comment>
<sequence>MLLAVTDMQGRLQGKRFEAEYFLNEIAISAAEGCSYLLGVDVDMNTVDGYEITSWDRGYGDFVLEPDLHTLRMVPWHAKTAICHADMLWSDGRTVEEAPRQILRRQLDRLAERGWTAFVGTELEFIVFRDTYESAWNAGYRDLTPVNLYNTDYSLLGTGRIESLLGRIRREMRGAGMVVESAKGECNLGQQEIAFRYSEALAKADEHALFKMGTKEIASQEGYSLTFMAKFNEREGNSCHVHLSLRNLDGSPVFVADQREGKVPGSSEVFEQFLAGQLSTMAEMTLFLAPNINSYKRFAEGSFAPTTIAWGLDNRSCACRVVGHGEGLRIENRVPGADVNPYLVIAALVAGGLYGVDNALRLEPAVHGNAYLSNKDKVPQNLRDAMIRFQTSGIARAAFGDAVVDHYANMANVELASFDSAVTDWERVRGFERL</sequence>
<dbReference type="EMBL" id="JBFSHR010000072">
    <property type="protein sequence ID" value="MEX6430679.1"/>
    <property type="molecule type" value="Genomic_DNA"/>
</dbReference>
<dbReference type="Gene3D" id="3.10.20.70">
    <property type="entry name" value="Glutamine synthetase, N-terminal domain"/>
    <property type="match status" value="1"/>
</dbReference>
<dbReference type="SMART" id="SM01230">
    <property type="entry name" value="Gln-synt_C"/>
    <property type="match status" value="1"/>
</dbReference>
<evidence type="ECO:0000313" key="10">
    <source>
        <dbReference type="Proteomes" id="UP001560267"/>
    </source>
</evidence>
<evidence type="ECO:0000256" key="5">
    <source>
        <dbReference type="PROSITE-ProRule" id="PRU01330"/>
    </source>
</evidence>
<evidence type="ECO:0000256" key="6">
    <source>
        <dbReference type="RuleBase" id="RU000384"/>
    </source>
</evidence>
<organism evidence="9 10">
    <name type="scientific">Ferrimicrobium acidiphilum</name>
    <dbReference type="NCBI Taxonomy" id="121039"/>
    <lineage>
        <taxon>Bacteria</taxon>
        <taxon>Bacillati</taxon>
        <taxon>Actinomycetota</taxon>
        <taxon>Acidimicrobiia</taxon>
        <taxon>Acidimicrobiales</taxon>
        <taxon>Acidimicrobiaceae</taxon>
        <taxon>Ferrimicrobium</taxon>
    </lineage>
</organism>
<dbReference type="PROSITE" id="PS51986">
    <property type="entry name" value="GS_BETA_GRASP"/>
    <property type="match status" value="1"/>
</dbReference>
<dbReference type="RefSeq" id="WP_369084910.1">
    <property type="nucleotide sequence ID" value="NZ_JBFSHR010000072.1"/>
</dbReference>
<dbReference type="SUPFAM" id="SSF55931">
    <property type="entry name" value="Glutamine synthetase/guanido kinase"/>
    <property type="match status" value="1"/>
</dbReference>